<comment type="caution">
    <text evidence="1">The sequence shown here is derived from an EMBL/GenBank/DDBJ whole genome shotgun (WGS) entry which is preliminary data.</text>
</comment>
<feature type="non-terminal residue" evidence="1">
    <location>
        <position position="140"/>
    </location>
</feature>
<keyword evidence="2" id="KW-1185">Reference proteome</keyword>
<organism evidence="1 2">
    <name type="scientific">Funneliformis mosseae</name>
    <name type="common">Endomycorrhizal fungus</name>
    <name type="synonym">Glomus mosseae</name>
    <dbReference type="NCBI Taxonomy" id="27381"/>
    <lineage>
        <taxon>Eukaryota</taxon>
        <taxon>Fungi</taxon>
        <taxon>Fungi incertae sedis</taxon>
        <taxon>Mucoromycota</taxon>
        <taxon>Glomeromycotina</taxon>
        <taxon>Glomeromycetes</taxon>
        <taxon>Glomerales</taxon>
        <taxon>Glomeraceae</taxon>
        <taxon>Funneliformis</taxon>
    </lineage>
</organism>
<evidence type="ECO:0000313" key="2">
    <source>
        <dbReference type="Proteomes" id="UP000789375"/>
    </source>
</evidence>
<proteinExistence type="predicted"/>
<evidence type="ECO:0000313" key="1">
    <source>
        <dbReference type="EMBL" id="CAG8692112.1"/>
    </source>
</evidence>
<accession>A0A9N9EY57</accession>
<gene>
    <name evidence="1" type="ORF">FMOSSE_LOCUS13394</name>
</gene>
<dbReference type="Proteomes" id="UP000789375">
    <property type="component" value="Unassembled WGS sequence"/>
</dbReference>
<sequence>DMETNYNSIGIVDDSTTDNSLTKYNNDDDSIIENFNAKTDSVDFEDFYEANFENAAIEIIEDQIPQWSLNIYEVTLPNQIHQLDLGLFGYMLDYTQKLLIKQCKKWTIEEFNNRLVAIPRFPELKIFKNGITVVQIANEH</sequence>
<protein>
    <submittedName>
        <fullName evidence="1">11420_t:CDS:1</fullName>
    </submittedName>
</protein>
<dbReference type="EMBL" id="CAJVPP010007856">
    <property type="protein sequence ID" value="CAG8692112.1"/>
    <property type="molecule type" value="Genomic_DNA"/>
</dbReference>
<name>A0A9N9EY57_FUNMO</name>
<dbReference type="AlphaFoldDB" id="A0A9N9EY57"/>
<reference evidence="1" key="1">
    <citation type="submission" date="2021-06" db="EMBL/GenBank/DDBJ databases">
        <authorList>
            <person name="Kallberg Y."/>
            <person name="Tangrot J."/>
            <person name="Rosling A."/>
        </authorList>
    </citation>
    <scope>NUCLEOTIDE SEQUENCE</scope>
    <source>
        <strain evidence="1">87-6 pot B 2015</strain>
    </source>
</reference>